<gene>
    <name evidence="4" type="ORF">BST85_04370</name>
</gene>
<proteinExistence type="predicted"/>
<comment type="caution">
    <text evidence="4">The sequence shown here is derived from an EMBL/GenBank/DDBJ whole genome shotgun (WGS) entry which is preliminary data.</text>
</comment>
<dbReference type="Pfam" id="PF00149">
    <property type="entry name" value="Metallophos"/>
    <property type="match status" value="1"/>
</dbReference>
<name>A0A2S7KNM8_9FLAO</name>
<dbReference type="InterPro" id="IPR051558">
    <property type="entry name" value="Metallophosphoesterase_PAP"/>
</dbReference>
<dbReference type="SUPFAM" id="SSF56300">
    <property type="entry name" value="Metallo-dependent phosphatases"/>
    <property type="match status" value="1"/>
</dbReference>
<evidence type="ECO:0000259" key="3">
    <source>
        <dbReference type="Pfam" id="PF00149"/>
    </source>
</evidence>
<evidence type="ECO:0000313" key="4">
    <source>
        <dbReference type="EMBL" id="PQB04221.1"/>
    </source>
</evidence>
<keyword evidence="5" id="KW-1185">Reference proteome</keyword>
<accession>A0A2S7KNM8</accession>
<dbReference type="GO" id="GO:0016787">
    <property type="term" value="F:hydrolase activity"/>
    <property type="evidence" value="ECO:0007669"/>
    <property type="project" value="UniProtKB-KW"/>
</dbReference>
<dbReference type="RefSeq" id="WP_104812148.1">
    <property type="nucleotide sequence ID" value="NZ_MQUB01000001.1"/>
</dbReference>
<evidence type="ECO:0000256" key="2">
    <source>
        <dbReference type="ARBA" id="ARBA00022801"/>
    </source>
</evidence>
<keyword evidence="1" id="KW-0732">Signal</keyword>
<protein>
    <submittedName>
        <fullName evidence="4">Phosphoesterase</fullName>
    </submittedName>
</protein>
<feature type="domain" description="Calcineurin-like phosphoesterase" evidence="3">
    <location>
        <begin position="46"/>
        <end position="237"/>
    </location>
</feature>
<dbReference type="PROSITE" id="PS51257">
    <property type="entry name" value="PROKAR_LIPOPROTEIN"/>
    <property type="match status" value="1"/>
</dbReference>
<dbReference type="AlphaFoldDB" id="A0A2S7KNM8"/>
<reference evidence="4 5" key="1">
    <citation type="submission" date="2016-11" db="EMBL/GenBank/DDBJ databases">
        <title>Trade-off between light-utilization and light-protection in marine flavobacteria.</title>
        <authorList>
            <person name="Kumagai Y."/>
        </authorList>
    </citation>
    <scope>NUCLEOTIDE SEQUENCE [LARGE SCALE GENOMIC DNA]</scope>
    <source>
        <strain evidence="4 5">NBRC 107741</strain>
    </source>
</reference>
<dbReference type="InterPro" id="IPR029052">
    <property type="entry name" value="Metallo-depent_PP-like"/>
</dbReference>
<dbReference type="PANTHER" id="PTHR10161">
    <property type="entry name" value="TARTRATE-RESISTANT ACID PHOSPHATASE TYPE 5"/>
    <property type="match status" value="1"/>
</dbReference>
<dbReference type="Gene3D" id="3.60.21.10">
    <property type="match status" value="1"/>
</dbReference>
<dbReference type="OrthoDB" id="333971at2"/>
<evidence type="ECO:0000313" key="5">
    <source>
        <dbReference type="Proteomes" id="UP000239800"/>
    </source>
</evidence>
<keyword evidence="2" id="KW-0378">Hydrolase</keyword>
<sequence>MLKIYRLSVYILLIVLITGCATYKSKYSDIRSVPSSGSDQLQLDKRIYLIGDAGYATEQQASDGVQLMKDYLSGQQTEDDYLLFLGDNIYRQGMPSKSHKNRSQAETRIDYQIDLAKSFKGQSYFIPGNHDWYSEGLAGLKRQEEYVEKAMGDKDVFQPENGCPYERIDLSDDIVLLAIDTQWYLADWDKHPTMNDDCEINTREQFFVEISGELKKHNEKTIIMAMHHPAFTYGEHGGFFNAYKHLFPLNQPIPLPGLGSIVAQVRSQGGVSSQDRYNVRYDELMDRLVTMSRDSDRVIFVSGHEHSLQYIESLGVKQIVSGSGSKRSAVALGPGAQYVTGDQGFAVLDIYTDGSSLVRFHTFDSGTENLEFTAEVYAPREQYDVSRLPDTFPNEIEATVYDTEETEKSKAYVKAWGSHYRYIYGTKLKVPVATLDTLYGGLTIERKGGGFQTRSLRVQDAEGRNYAIRAVKKSAVQFLQSAAFKDTYVKDEFRDTFTEDLILDLYTATHPFGTFAVAGMADAVGVYHANPYLFYMPKHKALGHFNTEFGDELYFIEERPDDGFLDVASFGEPDDIESTDDVRKKLRSDEKYRVDKQAYIRARMFDMVLGDWDRHQDQWRWARFDISKDESIYRPIPRDRDQVFANYDGSIADLAKALIPLTRKFTEYSDNVKDVKWINLGGIKLDRTFVQTAVRDDWVKEAEHIQQTLTDQVIEEAFTNLPVELQDETTERIKAILKQRRAQLPDMASRYYDRLAKLVIMTATDKDDHIKIIRNDRSTRVEISRIKGGEVQPAYKVRDISRDETSEIWIYALDDDDEISAVGGGDRPIFTRVIGGQNNDIYRIEDGRKIKVFDHKSKPNTIEQPGNAKFRLTDIYSNNLYDYTKYIDRTNNIIPLIGFNPDEGFQLGVVDVFTIKGFKNEPFHRQHRLRAGYYFATNGFDIEYNGEFTNALGRWNFLVNAHITSENFTRNFFGFGNNTENMDDEEGLDFNRVKTAATDLRVGLAHNGFYGSRFEATVAFYRVEVDDTPGRFTTDFFEDMPEVFDKNAFANLDLNYVFESVDNPGTPTRGMYFRLKGGVTTNLENSNTYGYIHPGLQFFNALTRERKLVLRTAVQGQFNLGSDYEFYQAAVLGAQTGLRGFRNQRFAGDSSLAFSGDLRYNLTRFKTGLLPLELGIFGGGDVGRVWLDGEDSSKWHNDLGGGFWVNAVNTLSAQLGLFGSSEGLRVTFGVGASL</sequence>
<dbReference type="Proteomes" id="UP000239800">
    <property type="component" value="Unassembled WGS sequence"/>
</dbReference>
<evidence type="ECO:0000256" key="1">
    <source>
        <dbReference type="ARBA" id="ARBA00022729"/>
    </source>
</evidence>
<organism evidence="4 5">
    <name type="scientific">Aureitalea marina</name>
    <dbReference type="NCBI Taxonomy" id="930804"/>
    <lineage>
        <taxon>Bacteria</taxon>
        <taxon>Pseudomonadati</taxon>
        <taxon>Bacteroidota</taxon>
        <taxon>Flavobacteriia</taxon>
        <taxon>Flavobacteriales</taxon>
        <taxon>Flavobacteriaceae</taxon>
        <taxon>Aureitalea</taxon>
    </lineage>
</organism>
<dbReference type="EMBL" id="MQUB01000001">
    <property type="protein sequence ID" value="PQB04221.1"/>
    <property type="molecule type" value="Genomic_DNA"/>
</dbReference>
<dbReference type="InterPro" id="IPR004843">
    <property type="entry name" value="Calcineurin-like_PHP"/>
</dbReference>
<dbReference type="PANTHER" id="PTHR10161:SF14">
    <property type="entry name" value="TARTRATE-RESISTANT ACID PHOSPHATASE TYPE 5"/>
    <property type="match status" value="1"/>
</dbReference>